<evidence type="ECO:0000256" key="2">
    <source>
        <dbReference type="ARBA" id="ARBA00005109"/>
    </source>
</evidence>
<dbReference type="PANTHER" id="PTHR22981">
    <property type="entry name" value="3-HYDROXYISOBUTYRATE DEHYDROGENASE-RELATED"/>
    <property type="match status" value="1"/>
</dbReference>
<dbReference type="PROSITE" id="PS00895">
    <property type="entry name" value="3_HYDROXYISOBUT_DH"/>
    <property type="match status" value="1"/>
</dbReference>
<comment type="caution">
    <text evidence="14">The sequence shown here is derived from an EMBL/GenBank/DDBJ whole genome shotgun (WGS) entry which is preliminary data.</text>
</comment>
<dbReference type="InterPro" id="IPR008927">
    <property type="entry name" value="6-PGluconate_DH-like_C_sf"/>
</dbReference>
<gene>
    <name evidence="14" type="ORF">PV328_011129</name>
</gene>
<evidence type="ECO:0000256" key="6">
    <source>
        <dbReference type="ARBA" id="ARBA00023002"/>
    </source>
</evidence>
<evidence type="ECO:0000259" key="12">
    <source>
        <dbReference type="Pfam" id="PF03446"/>
    </source>
</evidence>
<dbReference type="GO" id="GO:0006574">
    <property type="term" value="P:L-valine catabolic process"/>
    <property type="evidence" value="ECO:0007669"/>
    <property type="project" value="TreeGrafter"/>
</dbReference>
<proteinExistence type="inferred from homology"/>
<dbReference type="SUPFAM" id="SSF51735">
    <property type="entry name" value="NAD(P)-binding Rossmann-fold domains"/>
    <property type="match status" value="1"/>
</dbReference>
<organism evidence="14 15">
    <name type="scientific">Microctonus aethiopoides</name>
    <dbReference type="NCBI Taxonomy" id="144406"/>
    <lineage>
        <taxon>Eukaryota</taxon>
        <taxon>Metazoa</taxon>
        <taxon>Ecdysozoa</taxon>
        <taxon>Arthropoda</taxon>
        <taxon>Hexapoda</taxon>
        <taxon>Insecta</taxon>
        <taxon>Pterygota</taxon>
        <taxon>Neoptera</taxon>
        <taxon>Endopterygota</taxon>
        <taxon>Hymenoptera</taxon>
        <taxon>Apocrita</taxon>
        <taxon>Ichneumonoidea</taxon>
        <taxon>Braconidae</taxon>
        <taxon>Euphorinae</taxon>
        <taxon>Microctonus</taxon>
    </lineage>
</organism>
<evidence type="ECO:0000256" key="3">
    <source>
        <dbReference type="ARBA" id="ARBA00006013"/>
    </source>
</evidence>
<evidence type="ECO:0000256" key="9">
    <source>
        <dbReference type="ARBA" id="ARBA00049197"/>
    </source>
</evidence>
<dbReference type="Gene3D" id="3.40.50.720">
    <property type="entry name" value="NAD(P)-binding Rossmann-like Domain"/>
    <property type="match status" value="1"/>
</dbReference>
<reference evidence="14" key="1">
    <citation type="journal article" date="2023" name="bioRxiv">
        <title>Scaffold-level genome assemblies of two parasitoid biocontrol wasps reveal the parthenogenesis mechanism and an associated novel virus.</title>
        <authorList>
            <person name="Inwood S."/>
            <person name="Skelly J."/>
            <person name="Guhlin J."/>
            <person name="Harrop T."/>
            <person name="Goldson S."/>
            <person name="Dearden P."/>
        </authorList>
    </citation>
    <scope>NUCLEOTIDE SEQUENCE</scope>
    <source>
        <strain evidence="14">Irish</strain>
        <tissue evidence="14">Whole body</tissue>
    </source>
</reference>
<dbReference type="InterPro" id="IPR029154">
    <property type="entry name" value="HIBADH-like_NADP-bd"/>
</dbReference>
<feature type="active site" evidence="10">
    <location>
        <position position="188"/>
    </location>
</feature>
<dbReference type="GO" id="GO:0005739">
    <property type="term" value="C:mitochondrion"/>
    <property type="evidence" value="ECO:0007669"/>
    <property type="project" value="UniProtKB-SubCell"/>
</dbReference>
<dbReference type="InterPro" id="IPR011548">
    <property type="entry name" value="HIBADH"/>
</dbReference>
<dbReference type="InterPro" id="IPR006115">
    <property type="entry name" value="6PGDH_NADP-bd"/>
</dbReference>
<evidence type="ECO:0000256" key="4">
    <source>
        <dbReference type="ARBA" id="ARBA00022456"/>
    </source>
</evidence>
<dbReference type="FunFam" id="3.40.50.720:FF:000119">
    <property type="entry name" value="3-hydroxyisobutyrate dehydrogenase"/>
    <property type="match status" value="1"/>
</dbReference>
<evidence type="ECO:0000256" key="10">
    <source>
        <dbReference type="PIRSR" id="PIRSR000103-1"/>
    </source>
</evidence>
<dbReference type="InterPro" id="IPR013328">
    <property type="entry name" value="6PGD_dom2"/>
</dbReference>
<feature type="domain" description="6-phosphogluconate dehydrogenase NADP-binding" evidence="12">
    <location>
        <begin position="20"/>
        <end position="179"/>
    </location>
</feature>
<evidence type="ECO:0000259" key="13">
    <source>
        <dbReference type="Pfam" id="PF14833"/>
    </source>
</evidence>
<dbReference type="EC" id="1.1.1.31" evidence="11"/>
<dbReference type="SUPFAM" id="SSF48179">
    <property type="entry name" value="6-phosphogluconate dehydrogenase C-terminal domain-like"/>
    <property type="match status" value="1"/>
</dbReference>
<dbReference type="PIRSF" id="PIRSF000103">
    <property type="entry name" value="HIBADH"/>
    <property type="match status" value="1"/>
</dbReference>
<evidence type="ECO:0000256" key="11">
    <source>
        <dbReference type="RuleBase" id="RU910714"/>
    </source>
</evidence>
<dbReference type="Proteomes" id="UP001168990">
    <property type="component" value="Unassembled WGS sequence"/>
</dbReference>
<keyword evidence="15" id="KW-1185">Reference proteome</keyword>
<dbReference type="GO" id="GO:0051287">
    <property type="term" value="F:NAD binding"/>
    <property type="evidence" value="ECO:0007669"/>
    <property type="project" value="InterPro"/>
</dbReference>
<evidence type="ECO:0000313" key="14">
    <source>
        <dbReference type="EMBL" id="KAK0157381.1"/>
    </source>
</evidence>
<dbReference type="InterPro" id="IPR036291">
    <property type="entry name" value="NAD(P)-bd_dom_sf"/>
</dbReference>
<keyword evidence="8" id="KW-0496">Mitochondrion</keyword>
<keyword evidence="4 11" id="KW-0101">Branched-chain amino acid catabolism</keyword>
<dbReference type="GO" id="GO:0008442">
    <property type="term" value="F:3-hydroxyisobutyrate dehydrogenase activity"/>
    <property type="evidence" value="ECO:0007669"/>
    <property type="project" value="UniProtKB-EC"/>
</dbReference>
<dbReference type="Pfam" id="PF03446">
    <property type="entry name" value="NAD_binding_2"/>
    <property type="match status" value="1"/>
</dbReference>
<dbReference type="PANTHER" id="PTHR22981:SF7">
    <property type="entry name" value="3-HYDROXYISOBUTYRATE DEHYDROGENASE, MITOCHONDRIAL"/>
    <property type="match status" value="1"/>
</dbReference>
<reference evidence="14" key="2">
    <citation type="submission" date="2023-03" db="EMBL/GenBank/DDBJ databases">
        <authorList>
            <person name="Inwood S.N."/>
            <person name="Skelly J.G."/>
            <person name="Guhlin J."/>
            <person name="Harrop T.W.R."/>
            <person name="Goldson S.G."/>
            <person name="Dearden P.K."/>
        </authorList>
    </citation>
    <scope>NUCLEOTIDE SEQUENCE</scope>
    <source>
        <strain evidence="14">Irish</strain>
        <tissue evidence="14">Whole body</tissue>
    </source>
</reference>
<feature type="domain" description="3-hydroxyisobutyrate dehydrogenase-like NAD-binding" evidence="13">
    <location>
        <begin position="182"/>
        <end position="308"/>
    </location>
</feature>
<comment type="catalytic activity">
    <reaction evidence="9 11">
        <text>3-hydroxy-2-methylpropanoate + NAD(+) = 2-methyl-3-oxopropanoate + NADH + H(+)</text>
        <dbReference type="Rhea" id="RHEA:17681"/>
        <dbReference type="ChEBI" id="CHEBI:11805"/>
        <dbReference type="ChEBI" id="CHEBI:15378"/>
        <dbReference type="ChEBI" id="CHEBI:57540"/>
        <dbReference type="ChEBI" id="CHEBI:57700"/>
        <dbReference type="ChEBI" id="CHEBI:57945"/>
        <dbReference type="EC" id="1.1.1.31"/>
    </reaction>
</comment>
<dbReference type="Gene3D" id="1.10.1040.10">
    <property type="entry name" value="N-(1-d-carboxylethyl)-l-norvaline Dehydrogenase, domain 2"/>
    <property type="match status" value="1"/>
</dbReference>
<keyword evidence="7 11" id="KW-0520">NAD</keyword>
<evidence type="ECO:0000313" key="15">
    <source>
        <dbReference type="Proteomes" id="UP001168990"/>
    </source>
</evidence>
<accession>A0AA39EY23</accession>
<comment type="subcellular location">
    <subcellularLocation>
        <location evidence="1">Mitochondrion</location>
    </subcellularLocation>
</comment>
<evidence type="ECO:0000256" key="8">
    <source>
        <dbReference type="ARBA" id="ARBA00023128"/>
    </source>
</evidence>
<keyword evidence="6 11" id="KW-0560">Oxidoreductase</keyword>
<evidence type="ECO:0000256" key="1">
    <source>
        <dbReference type="ARBA" id="ARBA00004173"/>
    </source>
</evidence>
<dbReference type="InterPro" id="IPR015815">
    <property type="entry name" value="HIBADH-related"/>
</dbReference>
<name>A0AA39EY23_9HYME</name>
<comment type="pathway">
    <text evidence="2 11">Amino-acid degradation; L-valine degradation.</text>
</comment>
<dbReference type="GO" id="GO:0050661">
    <property type="term" value="F:NADP binding"/>
    <property type="evidence" value="ECO:0007669"/>
    <property type="project" value="InterPro"/>
</dbReference>
<dbReference type="NCBIfam" id="TIGR01692">
    <property type="entry name" value="HIBADH"/>
    <property type="match status" value="1"/>
</dbReference>
<keyword evidence="5" id="KW-0809">Transit peptide</keyword>
<evidence type="ECO:0000256" key="5">
    <source>
        <dbReference type="ARBA" id="ARBA00022946"/>
    </source>
</evidence>
<protein>
    <recommendedName>
        <fullName evidence="11">3-hydroxyisobutyrate dehydrogenase</fullName>
        <shortName evidence="11">HIBADH</shortName>
        <ecNumber evidence="11">1.1.1.31</ecNumber>
    </recommendedName>
</protein>
<dbReference type="Pfam" id="PF14833">
    <property type="entry name" value="NAD_binding_11"/>
    <property type="match status" value="1"/>
</dbReference>
<evidence type="ECO:0000256" key="7">
    <source>
        <dbReference type="ARBA" id="ARBA00023027"/>
    </source>
</evidence>
<sequence>MVFRFLQRLTVMNGYRNFSNVGFVGLGNMGNSMAKNLLKKGHKLTVYDTNKSVVMNLIEAGARGASSAEELSKESNIVITMLPTNDHVWDSYTGEKGLLRGAQKNTIFIDSSTIDPLMSQKISIETLKKGAKFLDGPVSGGVVGARDGTLTFMVGGNEDVYKCAKSVLEAMGTRIVHCGDVGMGQVAKLCNNMLLAISMIGVSEVVNLADRLGLDPKVMLSILNTSTGRCWSSEIYPPIPGVIDTVPSSNNYQGGFMTSLMTKDLGLAQSAATRSNTAIPLGSLAHQIYRILMSHGHEQKDFSVVYQYFKNFK</sequence>
<dbReference type="InterPro" id="IPR002204">
    <property type="entry name" value="3-OH-isobutyrate_DH-rel_CS"/>
</dbReference>
<dbReference type="AlphaFoldDB" id="A0AA39EY23"/>
<dbReference type="FunFam" id="1.10.1040.10:FF:000006">
    <property type="entry name" value="3-hydroxyisobutyrate dehydrogenase"/>
    <property type="match status" value="1"/>
</dbReference>
<comment type="similarity">
    <text evidence="3">Belongs to the HIBADH-related family. 3-hydroxyisobutyrate dehydrogenase subfamily.</text>
</comment>
<dbReference type="EMBL" id="JAQQBS010001425">
    <property type="protein sequence ID" value="KAK0157381.1"/>
    <property type="molecule type" value="Genomic_DNA"/>
</dbReference>